<evidence type="ECO:0000313" key="5">
    <source>
        <dbReference type="Proteomes" id="UP000009234"/>
    </source>
</evidence>
<dbReference type="GO" id="GO:0008199">
    <property type="term" value="F:ferric iron binding"/>
    <property type="evidence" value="ECO:0007669"/>
    <property type="project" value="TreeGrafter"/>
</dbReference>
<feature type="domain" description="FdhE central" evidence="2">
    <location>
        <begin position="158"/>
        <end position="193"/>
    </location>
</feature>
<dbReference type="GO" id="GO:0051604">
    <property type="term" value="P:protein maturation"/>
    <property type="evidence" value="ECO:0007669"/>
    <property type="project" value="TreeGrafter"/>
</dbReference>
<dbReference type="PANTHER" id="PTHR37689:SF1">
    <property type="entry name" value="PROTEIN FDHE"/>
    <property type="match status" value="1"/>
</dbReference>
<dbReference type="AlphaFoldDB" id="F6DTP6"/>
<reference evidence="4 5" key="2">
    <citation type="journal article" date="2012" name="Stand. Genomic Sci.">
        <title>Complete genome sequence of the sulfate-reducing firmicute Desulfotomaculum ruminis type strain (DL(T)).</title>
        <authorList>
            <person name="Spring S."/>
            <person name="Visser M."/>
            <person name="Lu M."/>
            <person name="Copeland A."/>
            <person name="Lapidus A."/>
            <person name="Lucas S."/>
            <person name="Cheng J.F."/>
            <person name="Han C."/>
            <person name="Tapia R."/>
            <person name="Goodwin L.A."/>
            <person name="Pitluck S."/>
            <person name="Ivanova N."/>
            <person name="Land M."/>
            <person name="Hauser L."/>
            <person name="Larimer F."/>
            <person name="Rohde M."/>
            <person name="Goker M."/>
            <person name="Detter J.C."/>
            <person name="Kyrpides N.C."/>
            <person name="Woyke T."/>
            <person name="Schaap P.J."/>
            <person name="Plugge C.M."/>
            <person name="Muyzer G."/>
            <person name="Kuever J."/>
            <person name="Pereira I.A."/>
            <person name="Parshina S.N."/>
            <person name="Bernier-Latmani R."/>
            <person name="Stams A.J."/>
            <person name="Klenk H.P."/>
        </authorList>
    </citation>
    <scope>NUCLEOTIDE SEQUENCE [LARGE SCALE GENOMIC DNA]</scope>
    <source>
        <strain evidence="5">ATCC 23193 / DSM 2154 / NCIB 8452 / DL</strain>
    </source>
</reference>
<dbReference type="HOGENOM" id="CLU_071015_1_1_9"/>
<evidence type="ECO:0000256" key="1">
    <source>
        <dbReference type="ARBA" id="ARBA00022490"/>
    </source>
</evidence>
<reference evidence="5" key="1">
    <citation type="submission" date="2011-05" db="EMBL/GenBank/DDBJ databases">
        <title>Complete sequence of Desulfotomaculum ruminis DSM 2154.</title>
        <authorList>
            <person name="Lucas S."/>
            <person name="Copeland A."/>
            <person name="Lapidus A."/>
            <person name="Cheng J.-F."/>
            <person name="Goodwin L."/>
            <person name="Pitluck S."/>
            <person name="Lu M."/>
            <person name="Detter J.C."/>
            <person name="Han C."/>
            <person name="Tapia R."/>
            <person name="Land M."/>
            <person name="Hauser L."/>
            <person name="Kyrpides N."/>
            <person name="Ivanova N."/>
            <person name="Mikhailova N."/>
            <person name="Pagani I."/>
            <person name="Stams A.J.M."/>
            <person name="Plugge C.M."/>
            <person name="Muyzer G."/>
            <person name="Kuever J."/>
            <person name="Parshina S.N."/>
            <person name="Ivanova A.E."/>
            <person name="Nazina T.N."/>
            <person name="Brambilla E."/>
            <person name="Spring S."/>
            <person name="Klenk H.-P."/>
            <person name="Woyke T."/>
        </authorList>
    </citation>
    <scope>NUCLEOTIDE SEQUENCE [LARGE SCALE GENOMIC DNA]</scope>
    <source>
        <strain evidence="5">ATCC 23193 / DSM 2154 / NCIB 8452 / DL</strain>
    </source>
</reference>
<dbReference type="Proteomes" id="UP000009234">
    <property type="component" value="Chromosome"/>
</dbReference>
<evidence type="ECO:0000259" key="3">
    <source>
        <dbReference type="Pfam" id="PF24860"/>
    </source>
</evidence>
<gene>
    <name evidence="4" type="ordered locus">Desru_3007</name>
</gene>
<dbReference type="Pfam" id="PF24860">
    <property type="entry name" value="FdhE_C"/>
    <property type="match status" value="1"/>
</dbReference>
<evidence type="ECO:0000259" key="2">
    <source>
        <dbReference type="Pfam" id="PF24859"/>
    </source>
</evidence>
<dbReference type="PANTHER" id="PTHR37689">
    <property type="entry name" value="PROTEIN FDHE"/>
    <property type="match status" value="1"/>
</dbReference>
<dbReference type="KEGG" id="dru:Desru_3007"/>
<dbReference type="RefSeq" id="WP_013842972.1">
    <property type="nucleotide sequence ID" value="NC_015589.1"/>
</dbReference>
<evidence type="ECO:0000313" key="4">
    <source>
        <dbReference type="EMBL" id="AEG61220.1"/>
    </source>
</evidence>
<organism evidence="4 5">
    <name type="scientific">Desulforamulus ruminis (strain ATCC 23193 / DSM 2154 / NCIMB 8452 / DL)</name>
    <name type="common">Desulfotomaculum ruminis</name>
    <dbReference type="NCBI Taxonomy" id="696281"/>
    <lineage>
        <taxon>Bacteria</taxon>
        <taxon>Bacillati</taxon>
        <taxon>Bacillota</taxon>
        <taxon>Clostridia</taxon>
        <taxon>Eubacteriales</taxon>
        <taxon>Peptococcaceae</taxon>
        <taxon>Desulforamulus</taxon>
    </lineage>
</organism>
<dbReference type="Pfam" id="PF24859">
    <property type="entry name" value="FdhE_central"/>
    <property type="match status" value="1"/>
</dbReference>
<dbReference type="STRING" id="696281.Desru_3007"/>
<dbReference type="InterPro" id="IPR006452">
    <property type="entry name" value="Formate_DH_accessory"/>
</dbReference>
<protein>
    <submittedName>
        <fullName evidence="4">Formate dehydrogenase accessory protein</fullName>
    </submittedName>
</protein>
<sequence length="271" mass="31316">MENISDNAENLANFYLEILDLENASETLEWNRELDSRQKNLWEQGKAMLEIAPPEMNLEKMFHRFYAVARACRKWQAGPRPLPEEFLQNLESLGGEQRKELIHSLLHIGGNKANWARELGIPLELLDFLALNTFKPLLQEYGQQVAKQLDFQNWTGSHCPVCGDQPTMAKLAGKEGIRKLYCGRCETQWRYKRLGCPYCQDENASQATFISADEKNQYRVYLCDHCKSYLKTVDERICGEVDLFCEDLATVNLDRLAQAEGYQRGDKRQQV</sequence>
<dbReference type="eggNOG" id="COG3058">
    <property type="taxonomic scope" value="Bacteria"/>
</dbReference>
<keyword evidence="5" id="KW-1185">Reference proteome</keyword>
<keyword evidence="1" id="KW-0963">Cytoplasm</keyword>
<feature type="domain" description="FdhE C-terminal" evidence="3">
    <location>
        <begin position="196"/>
        <end position="265"/>
    </location>
</feature>
<dbReference type="Gene3D" id="3.90.1670.10">
    <property type="entry name" value="FdhE-like domain"/>
    <property type="match status" value="1"/>
</dbReference>
<dbReference type="CDD" id="cd16341">
    <property type="entry name" value="FdhE"/>
    <property type="match status" value="1"/>
</dbReference>
<dbReference type="SUPFAM" id="SSF144020">
    <property type="entry name" value="FdhE-like"/>
    <property type="match status" value="1"/>
</dbReference>
<accession>F6DTP6</accession>
<name>F6DTP6_DESRL</name>
<dbReference type="InterPro" id="IPR056797">
    <property type="entry name" value="FdhE_central"/>
</dbReference>
<dbReference type="GO" id="GO:0005829">
    <property type="term" value="C:cytosol"/>
    <property type="evidence" value="ECO:0007669"/>
    <property type="project" value="TreeGrafter"/>
</dbReference>
<dbReference type="OrthoDB" id="9811074at2"/>
<proteinExistence type="predicted"/>
<dbReference type="InterPro" id="IPR056796">
    <property type="entry name" value="FdhE_C"/>
</dbReference>
<dbReference type="EMBL" id="CP002780">
    <property type="protein sequence ID" value="AEG61220.1"/>
    <property type="molecule type" value="Genomic_DNA"/>
</dbReference>
<dbReference type="InterPro" id="IPR024064">
    <property type="entry name" value="FdhE-like_sf"/>
</dbReference>